<sequence length="105" mass="11424">MTTPSTGPGAAATEVLLTGRLVCRNDAEVAIVASRLPEHIELTRAEAGCLSFEVTATDDPLIWAVEERFATEAAFAAHQARVAASEWGRSTEGIERQYEIRRVPR</sequence>
<keyword evidence="2" id="KW-0560">Oxidoreductase</keyword>
<protein>
    <submittedName>
        <fullName evidence="2">Quinol monooxygenase</fullName>
        <ecNumber evidence="2">1.-.-.-</ecNumber>
    </submittedName>
</protein>
<dbReference type="InterPro" id="IPR007138">
    <property type="entry name" value="ABM_dom"/>
</dbReference>
<name>A0AB39BEG5_9MICO</name>
<dbReference type="GO" id="GO:0004497">
    <property type="term" value="F:monooxygenase activity"/>
    <property type="evidence" value="ECO:0007669"/>
    <property type="project" value="UniProtKB-KW"/>
</dbReference>
<feature type="domain" description="ABM" evidence="1">
    <location>
        <begin position="32"/>
        <end position="83"/>
    </location>
</feature>
<gene>
    <name evidence="2" type="ORF">ABFY20_14700</name>
</gene>
<dbReference type="RefSeq" id="WP_368496976.1">
    <property type="nucleotide sequence ID" value="NZ_CP162511.1"/>
</dbReference>
<keyword evidence="2" id="KW-0503">Monooxygenase</keyword>
<proteinExistence type="predicted"/>
<accession>A0AB39BEG5</accession>
<dbReference type="EMBL" id="CP162511">
    <property type="protein sequence ID" value="XDI04572.1"/>
    <property type="molecule type" value="Genomic_DNA"/>
</dbReference>
<dbReference type="InterPro" id="IPR011008">
    <property type="entry name" value="Dimeric_a/b-barrel"/>
</dbReference>
<dbReference type="Gene3D" id="3.30.70.100">
    <property type="match status" value="1"/>
</dbReference>
<dbReference type="AlphaFoldDB" id="A0AB39BEG5"/>
<evidence type="ECO:0000259" key="1">
    <source>
        <dbReference type="Pfam" id="PF03992"/>
    </source>
</evidence>
<organism evidence="2">
    <name type="scientific">Herbiconiux sp. A18JL235</name>
    <dbReference type="NCBI Taxonomy" id="3152363"/>
    <lineage>
        <taxon>Bacteria</taxon>
        <taxon>Bacillati</taxon>
        <taxon>Actinomycetota</taxon>
        <taxon>Actinomycetes</taxon>
        <taxon>Micrococcales</taxon>
        <taxon>Microbacteriaceae</taxon>
        <taxon>Herbiconiux</taxon>
    </lineage>
</organism>
<reference evidence="2" key="1">
    <citation type="submission" date="2024-05" db="EMBL/GenBank/DDBJ databases">
        <title>Herbiconiux sp. A18JL235.</title>
        <authorList>
            <person name="Zhang G."/>
        </authorList>
    </citation>
    <scope>NUCLEOTIDE SEQUENCE</scope>
    <source>
        <strain evidence="2">A18JL235</strain>
    </source>
</reference>
<dbReference type="SUPFAM" id="SSF54909">
    <property type="entry name" value="Dimeric alpha+beta barrel"/>
    <property type="match status" value="1"/>
</dbReference>
<evidence type="ECO:0000313" key="2">
    <source>
        <dbReference type="EMBL" id="XDI04572.1"/>
    </source>
</evidence>
<dbReference type="EC" id="1.-.-.-" evidence="2"/>
<dbReference type="Pfam" id="PF03992">
    <property type="entry name" value="ABM"/>
    <property type="match status" value="1"/>
</dbReference>